<keyword evidence="1" id="KW-0732">Signal</keyword>
<feature type="signal peptide" evidence="1">
    <location>
        <begin position="1"/>
        <end position="19"/>
    </location>
</feature>
<dbReference type="Pfam" id="PF01841">
    <property type="entry name" value="Transglut_core"/>
    <property type="match status" value="1"/>
</dbReference>
<reference evidence="3 4" key="1">
    <citation type="submission" date="2017-02" db="EMBL/GenBank/DDBJ databases">
        <authorList>
            <person name="Peterson S.W."/>
        </authorList>
    </citation>
    <scope>NUCLEOTIDE SEQUENCE [LARGE SCALE GENOMIC DNA]</scope>
    <source>
        <strain evidence="3 4">DSM 22335</strain>
    </source>
</reference>
<name>A0A1T4KUX4_9BACT</name>
<evidence type="ECO:0000256" key="1">
    <source>
        <dbReference type="SAM" id="SignalP"/>
    </source>
</evidence>
<dbReference type="Proteomes" id="UP000190888">
    <property type="component" value="Unassembled WGS sequence"/>
</dbReference>
<feature type="chain" id="PRO_5012843307" evidence="1">
    <location>
        <begin position="20"/>
        <end position="285"/>
    </location>
</feature>
<feature type="domain" description="Transglutaminase-like" evidence="2">
    <location>
        <begin position="31"/>
        <end position="157"/>
    </location>
</feature>
<dbReference type="Gene3D" id="3.10.620.30">
    <property type="match status" value="1"/>
</dbReference>
<sequence length="285" mass="32569">MMKLKITILFLLFHSLLGAQQIDTTRLNLAAFADSISGYATDDYEKARKILYWLSSRFEWTATDYQARTVNQVIARQGGNCAELAKVYMAMIKASDIRYRATAEINIHPYTERRQASAAALVKEKGNRYSVFGLQHNDHRWVEIYNKTLDRWEPADPSLGIIGLESWLNARMDFGERHTKDTAASNQMIVPFAVFIPAEDGSWLDRSDYYLLEQFDAYYKGRLSSLPQWTEWKAAVQALTQPSMAAFQNRENLHDHSAAISRVANAYAALKQAYSGRFKTLSEKN</sequence>
<dbReference type="EMBL" id="FUWH01000002">
    <property type="protein sequence ID" value="SJZ46242.1"/>
    <property type="molecule type" value="Genomic_DNA"/>
</dbReference>
<protein>
    <submittedName>
        <fullName evidence="3">Transglutaminase-like superfamily protein</fullName>
    </submittedName>
</protein>
<gene>
    <name evidence="3" type="ORF">SAMN04488132_102133</name>
</gene>
<proteinExistence type="predicted"/>
<organism evidence="3 4">
    <name type="scientific">Sediminibacterium ginsengisoli</name>
    <dbReference type="NCBI Taxonomy" id="413434"/>
    <lineage>
        <taxon>Bacteria</taxon>
        <taxon>Pseudomonadati</taxon>
        <taxon>Bacteroidota</taxon>
        <taxon>Chitinophagia</taxon>
        <taxon>Chitinophagales</taxon>
        <taxon>Chitinophagaceae</taxon>
        <taxon>Sediminibacterium</taxon>
    </lineage>
</organism>
<evidence type="ECO:0000313" key="4">
    <source>
        <dbReference type="Proteomes" id="UP000190888"/>
    </source>
</evidence>
<dbReference type="STRING" id="413434.SAMN04488132_102133"/>
<evidence type="ECO:0000313" key="3">
    <source>
        <dbReference type="EMBL" id="SJZ46242.1"/>
    </source>
</evidence>
<dbReference type="SUPFAM" id="SSF54001">
    <property type="entry name" value="Cysteine proteinases"/>
    <property type="match status" value="1"/>
</dbReference>
<accession>A0A1T4KUX4</accession>
<evidence type="ECO:0000259" key="2">
    <source>
        <dbReference type="Pfam" id="PF01841"/>
    </source>
</evidence>
<dbReference type="InterPro" id="IPR038765">
    <property type="entry name" value="Papain-like_cys_pep_sf"/>
</dbReference>
<dbReference type="AlphaFoldDB" id="A0A1T4KUX4"/>
<keyword evidence="4" id="KW-1185">Reference proteome</keyword>
<dbReference type="InterPro" id="IPR002931">
    <property type="entry name" value="Transglutaminase-like"/>
</dbReference>